<feature type="region of interest" description="Disordered" evidence="5">
    <location>
        <begin position="200"/>
        <end position="238"/>
    </location>
</feature>
<feature type="compositionally biased region" description="Basic residues" evidence="5">
    <location>
        <begin position="207"/>
        <end position="223"/>
    </location>
</feature>
<evidence type="ECO:0000313" key="9">
    <source>
        <dbReference type="RefSeq" id="XP_022107329.1"/>
    </source>
</evidence>
<evidence type="ECO:0000313" key="7">
    <source>
        <dbReference type="RefSeq" id="XP_022107327.1"/>
    </source>
</evidence>
<sequence length="238" mass="27067">MSLTRTRRSTTFSSSPLPENSHSSPPPSSLSFRVVLLGSPGVGKTALMVRYVTRRFIGEYDPTLEYLCRYHAAVDGEDVVMEILDTAGHDKHGHRNAYALWGDAFLFVYSVADRRSFEEISNIKRDVENALKTTSSLPVILVANKNDLRKEMRTVTESEGRKLAEDMGYPYCEISAKDGRQIWNVAELFHNAFREWKHKRADEKHERAQRKAHGATAHVKRAMNKLMRGPRMGRTTSL</sequence>
<comment type="similarity">
    <text evidence="1">Belongs to the small GTPase superfamily. Ras family.</text>
</comment>
<dbReference type="GO" id="GO:0003925">
    <property type="term" value="F:G protein activity"/>
    <property type="evidence" value="ECO:0007669"/>
    <property type="project" value="UniProtKB-EC"/>
</dbReference>
<gene>
    <name evidence="7 8 9" type="primary">LOC110988278</name>
</gene>
<dbReference type="RefSeq" id="XP_022107328.1">
    <property type="nucleotide sequence ID" value="XM_022251636.1"/>
</dbReference>
<dbReference type="PRINTS" id="PR00449">
    <property type="entry name" value="RASTRNSFRMNG"/>
</dbReference>
<feature type="region of interest" description="Disordered" evidence="5">
    <location>
        <begin position="1"/>
        <end position="28"/>
    </location>
</feature>
<dbReference type="OMA" id="FTRTRFF"/>
<evidence type="ECO:0000256" key="2">
    <source>
        <dbReference type="ARBA" id="ARBA00011984"/>
    </source>
</evidence>
<dbReference type="InterPro" id="IPR027417">
    <property type="entry name" value="P-loop_NTPase"/>
</dbReference>
<evidence type="ECO:0000256" key="4">
    <source>
        <dbReference type="ARBA" id="ARBA00048098"/>
    </source>
</evidence>
<dbReference type="NCBIfam" id="TIGR00231">
    <property type="entry name" value="small_GTP"/>
    <property type="match status" value="1"/>
</dbReference>
<protein>
    <recommendedName>
        <fullName evidence="2">small monomeric GTPase</fullName>
        <ecNumber evidence="2">3.6.5.2</ecNumber>
    </recommendedName>
</protein>
<dbReference type="InterPro" id="IPR051065">
    <property type="entry name" value="Ras-related_GTPase"/>
</dbReference>
<dbReference type="SMART" id="SM00173">
    <property type="entry name" value="RAS"/>
    <property type="match status" value="1"/>
</dbReference>
<dbReference type="KEGG" id="aplc:110988278"/>
<comment type="catalytic activity">
    <reaction evidence="4">
        <text>GTP + H2O = GDP + phosphate + H(+)</text>
        <dbReference type="Rhea" id="RHEA:19669"/>
        <dbReference type="ChEBI" id="CHEBI:15377"/>
        <dbReference type="ChEBI" id="CHEBI:15378"/>
        <dbReference type="ChEBI" id="CHEBI:37565"/>
        <dbReference type="ChEBI" id="CHEBI:43474"/>
        <dbReference type="ChEBI" id="CHEBI:58189"/>
        <dbReference type="EC" id="3.6.5.2"/>
    </reaction>
</comment>
<keyword evidence="6" id="KW-1185">Reference proteome</keyword>
<dbReference type="Pfam" id="PF00071">
    <property type="entry name" value="Ras"/>
    <property type="match status" value="1"/>
</dbReference>
<dbReference type="RefSeq" id="XP_022107329.1">
    <property type="nucleotide sequence ID" value="XM_022251637.1"/>
</dbReference>
<dbReference type="GO" id="GO:0005525">
    <property type="term" value="F:GTP binding"/>
    <property type="evidence" value="ECO:0007669"/>
    <property type="project" value="InterPro"/>
</dbReference>
<dbReference type="InterPro" id="IPR001806">
    <property type="entry name" value="Small_GTPase"/>
</dbReference>
<dbReference type="OrthoDB" id="18798at2759"/>
<dbReference type="SUPFAM" id="SSF52540">
    <property type="entry name" value="P-loop containing nucleoside triphosphate hydrolases"/>
    <property type="match status" value="1"/>
</dbReference>
<feature type="compositionally biased region" description="Low complexity" evidence="5">
    <location>
        <begin position="9"/>
        <end position="23"/>
    </location>
</feature>
<evidence type="ECO:0000256" key="1">
    <source>
        <dbReference type="ARBA" id="ARBA00008344"/>
    </source>
</evidence>
<name>A0A8B7ZP12_ACAPL</name>
<dbReference type="Proteomes" id="UP000694845">
    <property type="component" value="Unplaced"/>
</dbReference>
<dbReference type="PROSITE" id="PS51420">
    <property type="entry name" value="RHO"/>
    <property type="match status" value="1"/>
</dbReference>
<dbReference type="EC" id="3.6.5.2" evidence="2"/>
<evidence type="ECO:0000256" key="3">
    <source>
        <dbReference type="ARBA" id="ARBA00022801"/>
    </source>
</evidence>
<dbReference type="SMART" id="SM00175">
    <property type="entry name" value="RAB"/>
    <property type="match status" value="1"/>
</dbReference>
<keyword evidence="3" id="KW-0378">Hydrolase</keyword>
<dbReference type="GeneID" id="110988278"/>
<evidence type="ECO:0000313" key="6">
    <source>
        <dbReference type="Proteomes" id="UP000694845"/>
    </source>
</evidence>
<organism evidence="6 8">
    <name type="scientific">Acanthaster planci</name>
    <name type="common">Crown-of-thorns starfish</name>
    <dbReference type="NCBI Taxonomy" id="133434"/>
    <lineage>
        <taxon>Eukaryota</taxon>
        <taxon>Metazoa</taxon>
        <taxon>Echinodermata</taxon>
        <taxon>Eleutherozoa</taxon>
        <taxon>Asterozoa</taxon>
        <taxon>Asteroidea</taxon>
        <taxon>Valvatacea</taxon>
        <taxon>Valvatida</taxon>
        <taxon>Acanthasteridae</taxon>
        <taxon>Acanthaster</taxon>
    </lineage>
</organism>
<evidence type="ECO:0000256" key="5">
    <source>
        <dbReference type="SAM" id="MobiDB-lite"/>
    </source>
</evidence>
<dbReference type="Gene3D" id="3.40.50.300">
    <property type="entry name" value="P-loop containing nucleotide triphosphate hydrolases"/>
    <property type="match status" value="1"/>
</dbReference>
<dbReference type="SMART" id="SM00174">
    <property type="entry name" value="RHO"/>
    <property type="match status" value="1"/>
</dbReference>
<evidence type="ECO:0000313" key="8">
    <source>
        <dbReference type="RefSeq" id="XP_022107328.1"/>
    </source>
</evidence>
<dbReference type="PROSITE" id="PS51421">
    <property type="entry name" value="RAS"/>
    <property type="match status" value="1"/>
</dbReference>
<dbReference type="RefSeq" id="XP_022107327.1">
    <property type="nucleotide sequence ID" value="XM_022251635.1"/>
</dbReference>
<dbReference type="AlphaFoldDB" id="A0A8B7ZP12"/>
<reference evidence="7 8" key="1">
    <citation type="submission" date="2025-04" db="UniProtKB">
        <authorList>
            <consortium name="RefSeq"/>
        </authorList>
    </citation>
    <scope>IDENTIFICATION</scope>
</reference>
<dbReference type="PROSITE" id="PS51419">
    <property type="entry name" value="RAB"/>
    <property type="match status" value="1"/>
</dbReference>
<dbReference type="InterPro" id="IPR005225">
    <property type="entry name" value="Small_GTP-bd"/>
</dbReference>
<accession>A0A8B7ZP12</accession>
<dbReference type="PANTHER" id="PTHR45704">
    <property type="entry name" value="RAS-LIKE FAMILY MEMBER 11"/>
    <property type="match status" value="1"/>
</dbReference>
<proteinExistence type="inferred from homology"/>